<accession>A0A1Y2AK66</accession>
<feature type="region of interest" description="Disordered" evidence="4">
    <location>
        <begin position="98"/>
        <end position="158"/>
    </location>
</feature>
<dbReference type="OrthoDB" id="5578174at2759"/>
<feature type="compositionally biased region" description="Basic and acidic residues" evidence="4">
    <location>
        <begin position="303"/>
        <end position="319"/>
    </location>
</feature>
<evidence type="ECO:0000313" key="6">
    <source>
        <dbReference type="Proteomes" id="UP000193986"/>
    </source>
</evidence>
<dbReference type="GO" id="GO:0005634">
    <property type="term" value="C:nucleus"/>
    <property type="evidence" value="ECO:0007669"/>
    <property type="project" value="TreeGrafter"/>
</dbReference>
<proteinExistence type="inferred from homology"/>
<feature type="region of interest" description="Disordered" evidence="4">
    <location>
        <begin position="289"/>
        <end position="322"/>
    </location>
</feature>
<organism evidence="5 6">
    <name type="scientific">Naematelia encephala</name>
    <dbReference type="NCBI Taxonomy" id="71784"/>
    <lineage>
        <taxon>Eukaryota</taxon>
        <taxon>Fungi</taxon>
        <taxon>Dikarya</taxon>
        <taxon>Basidiomycota</taxon>
        <taxon>Agaricomycotina</taxon>
        <taxon>Tremellomycetes</taxon>
        <taxon>Tremellales</taxon>
        <taxon>Naemateliaceae</taxon>
        <taxon>Naematelia</taxon>
    </lineage>
</organism>
<evidence type="ECO:0000256" key="3">
    <source>
        <dbReference type="ARBA" id="ARBA00013566"/>
    </source>
</evidence>
<dbReference type="Proteomes" id="UP000193986">
    <property type="component" value="Unassembled WGS sequence"/>
</dbReference>
<feature type="compositionally biased region" description="Polar residues" evidence="4">
    <location>
        <begin position="137"/>
        <end position="153"/>
    </location>
</feature>
<comment type="similarity">
    <text evidence="2">Belongs to the RRG9 family.</text>
</comment>
<comment type="function">
    <text evidence="1">Required for respiratory activity and maintenance and expression of the mitochondrial genome.</text>
</comment>
<dbReference type="EMBL" id="MCFC01000085">
    <property type="protein sequence ID" value="ORY22958.1"/>
    <property type="molecule type" value="Genomic_DNA"/>
</dbReference>
<protein>
    <recommendedName>
        <fullName evidence="3">Required for respiratory growth protein 9, mitochondrial</fullName>
    </recommendedName>
</protein>
<dbReference type="AlphaFoldDB" id="A0A1Y2AK66"/>
<name>A0A1Y2AK66_9TREE</name>
<dbReference type="PANTHER" id="PTHR13475">
    <property type="entry name" value="NEUGRIN"/>
    <property type="match status" value="1"/>
</dbReference>
<sequence>MRGKIMSRCVICLRLRQFSTSSACQVKRPQEPFPMVLPIIDENGRPQSTHTTQHTLKPILEKQRRRQELLQSLAESPSRRAAADVPYGLRLSRADHAAREDQYRARTNTNIDDESATMRSTTTTSTPSNTRSGFGLRQSTSFDRQPHSSSQTYGLKRPDHLVAQTSTSSFSSTQQHHPRIFTAPAPRPIPPELHFQRAIPHPQIQPLSSNQNSPRIDHARVSENKIDTPPVSDQGQQWDPTKRLSFGAMEGLRALHKADPVKYNRSVLSERFGVSEEAVRRILHSNWRSRDDAREAAAPARLDNARKTLSDTKWDKDVDSPAPAIMRAFQR</sequence>
<evidence type="ECO:0000256" key="4">
    <source>
        <dbReference type="SAM" id="MobiDB-lite"/>
    </source>
</evidence>
<dbReference type="Pfam" id="PF12824">
    <property type="entry name" value="MRP-L20"/>
    <property type="match status" value="1"/>
</dbReference>
<reference evidence="5 6" key="1">
    <citation type="submission" date="2016-07" db="EMBL/GenBank/DDBJ databases">
        <title>Pervasive Adenine N6-methylation of Active Genes in Fungi.</title>
        <authorList>
            <consortium name="DOE Joint Genome Institute"/>
            <person name="Mondo S.J."/>
            <person name="Dannebaum R.O."/>
            <person name="Kuo R.C."/>
            <person name="Labutti K."/>
            <person name="Haridas S."/>
            <person name="Kuo A."/>
            <person name="Salamov A."/>
            <person name="Ahrendt S.R."/>
            <person name="Lipzen A."/>
            <person name="Sullivan W."/>
            <person name="Andreopoulos W.B."/>
            <person name="Clum A."/>
            <person name="Lindquist E."/>
            <person name="Daum C."/>
            <person name="Ramamoorthy G.K."/>
            <person name="Gryganskyi A."/>
            <person name="Culley D."/>
            <person name="Magnuson J.K."/>
            <person name="James T.Y."/>
            <person name="O'Malley M.A."/>
            <person name="Stajich J.E."/>
            <person name="Spatafora J.W."/>
            <person name="Visel A."/>
            <person name="Grigoriev I.V."/>
        </authorList>
    </citation>
    <scope>NUCLEOTIDE SEQUENCE [LARGE SCALE GENOMIC DNA]</scope>
    <source>
        <strain evidence="5 6">68-887.2</strain>
    </source>
</reference>
<gene>
    <name evidence="5" type="ORF">BCR39DRAFT_501227</name>
</gene>
<evidence type="ECO:0000256" key="1">
    <source>
        <dbReference type="ARBA" id="ARBA00003548"/>
    </source>
</evidence>
<dbReference type="STRING" id="71784.A0A1Y2AK66"/>
<dbReference type="InterPro" id="IPR010487">
    <property type="entry name" value="NGRN/Rrg9"/>
</dbReference>
<dbReference type="PANTHER" id="PTHR13475:SF3">
    <property type="entry name" value="NEUGRIN"/>
    <property type="match status" value="1"/>
</dbReference>
<evidence type="ECO:0000313" key="5">
    <source>
        <dbReference type="EMBL" id="ORY22958.1"/>
    </source>
</evidence>
<keyword evidence="6" id="KW-1185">Reference proteome</keyword>
<comment type="caution">
    <text evidence="5">The sequence shown here is derived from an EMBL/GenBank/DDBJ whole genome shotgun (WGS) entry which is preliminary data.</text>
</comment>
<dbReference type="InParanoid" id="A0A1Y2AK66"/>
<feature type="compositionally biased region" description="Low complexity" evidence="4">
    <location>
        <begin position="117"/>
        <end position="132"/>
    </location>
</feature>
<evidence type="ECO:0000256" key="2">
    <source>
        <dbReference type="ARBA" id="ARBA00010895"/>
    </source>
</evidence>